<organism evidence="1 2">
    <name type="scientific">Meloidogyne incognita</name>
    <name type="common">Southern root-knot nematode worm</name>
    <name type="synonym">Oxyuris incognita</name>
    <dbReference type="NCBI Taxonomy" id="6306"/>
    <lineage>
        <taxon>Eukaryota</taxon>
        <taxon>Metazoa</taxon>
        <taxon>Ecdysozoa</taxon>
        <taxon>Nematoda</taxon>
        <taxon>Chromadorea</taxon>
        <taxon>Rhabditida</taxon>
        <taxon>Tylenchina</taxon>
        <taxon>Tylenchomorpha</taxon>
        <taxon>Tylenchoidea</taxon>
        <taxon>Meloidogynidae</taxon>
        <taxon>Meloidogyninae</taxon>
        <taxon>Meloidogyne</taxon>
        <taxon>Meloidogyne incognita group</taxon>
    </lineage>
</organism>
<keyword evidence="1" id="KW-1185">Reference proteome</keyword>
<evidence type="ECO:0000313" key="1">
    <source>
        <dbReference type="Proteomes" id="UP000887563"/>
    </source>
</evidence>
<dbReference type="WBParaSite" id="Minc3s02082g28161">
    <property type="protein sequence ID" value="Minc3s02082g28161"/>
    <property type="gene ID" value="Minc3s02082g28161"/>
</dbReference>
<name>A0A914MST3_MELIC</name>
<protein>
    <submittedName>
        <fullName evidence="2">Uncharacterized protein</fullName>
    </submittedName>
</protein>
<accession>A0A914MST3</accession>
<sequence length="60" mass="6944">MKSCLWSNWKNNSKSNNIKYGLNNPKRPIKGITVAPVNQYLVISGIDRYHSPKSPIFRRI</sequence>
<evidence type="ECO:0000313" key="2">
    <source>
        <dbReference type="WBParaSite" id="Minc3s02082g28161"/>
    </source>
</evidence>
<dbReference type="Proteomes" id="UP000887563">
    <property type="component" value="Unplaced"/>
</dbReference>
<dbReference type="AlphaFoldDB" id="A0A914MST3"/>
<reference evidence="2" key="1">
    <citation type="submission" date="2022-11" db="UniProtKB">
        <authorList>
            <consortium name="WormBaseParasite"/>
        </authorList>
    </citation>
    <scope>IDENTIFICATION</scope>
</reference>
<proteinExistence type="predicted"/>